<keyword evidence="6" id="KW-1185">Reference proteome</keyword>
<evidence type="ECO:0000256" key="1">
    <source>
        <dbReference type="ARBA" id="ARBA00012528"/>
    </source>
</evidence>
<feature type="transmembrane region" description="Helical" evidence="3">
    <location>
        <begin position="64"/>
        <end position="86"/>
    </location>
</feature>
<evidence type="ECO:0000256" key="3">
    <source>
        <dbReference type="SAM" id="Phobius"/>
    </source>
</evidence>
<feature type="transmembrane region" description="Helical" evidence="3">
    <location>
        <begin position="34"/>
        <end position="52"/>
    </location>
</feature>
<evidence type="ECO:0000259" key="4">
    <source>
        <dbReference type="PROSITE" id="PS50887"/>
    </source>
</evidence>
<keyword evidence="3" id="KW-0812">Transmembrane</keyword>
<protein>
    <recommendedName>
        <fullName evidence="1">diguanylate cyclase</fullName>
        <ecNumber evidence="1">2.7.7.65</ecNumber>
    </recommendedName>
</protein>
<dbReference type="AlphaFoldDB" id="A0A0E3V1R1"/>
<dbReference type="EMBL" id="CP007501">
    <property type="protein sequence ID" value="AKD26374.1"/>
    <property type="molecule type" value="Genomic_DNA"/>
</dbReference>
<dbReference type="GO" id="GO:0052621">
    <property type="term" value="F:diguanylate cyclase activity"/>
    <property type="evidence" value="ECO:0007669"/>
    <property type="project" value="UniProtKB-EC"/>
</dbReference>
<dbReference type="PANTHER" id="PTHR45138:SF9">
    <property type="entry name" value="DIGUANYLATE CYCLASE DGCM-RELATED"/>
    <property type="match status" value="1"/>
</dbReference>
<dbReference type="KEGG" id="pdq:CL55_00020410"/>
<sequence>MYIAIGLYCLSLLCQVFASLISLSLFRHSATIYRWGWLFLAIGLSLMIGRRIGPIFHVFESGRFDLLDAILSLPISGFLLLGVLGLRKLLLKADNNQLMLETLAQHDPLTNSLSRTEILYRISEEIDRSRRNKHTFALLEMDIDHFKNVNDQYGHHVGDEVLLNLVRHSQEAIRSIDTVGRISGEEFLILLPETGADGAAQIAERLREHIANTTNETSALTPIRITISIGIAIFNPDDNPRMSRSIALNELISKADLAMYQAKNEGRNRVSFWSASTPPLKMA</sequence>
<dbReference type="PATRIC" id="fig|576611.7.peg.2070"/>
<evidence type="ECO:0000313" key="5">
    <source>
        <dbReference type="EMBL" id="AKD26374.1"/>
    </source>
</evidence>
<dbReference type="Gene3D" id="3.30.70.270">
    <property type="match status" value="1"/>
</dbReference>
<dbReference type="InterPro" id="IPR050469">
    <property type="entry name" value="Diguanylate_Cyclase"/>
</dbReference>
<gene>
    <name evidence="5" type="ORF">CL55_00020410</name>
</gene>
<dbReference type="HOGENOM" id="CLU_000445_11_1_4"/>
<feature type="domain" description="GGDEF" evidence="4">
    <location>
        <begin position="134"/>
        <end position="275"/>
    </location>
</feature>
<organism evidence="5 6">
    <name type="scientific">Polynucleobacter duraquae</name>
    <dbReference type="NCBI Taxonomy" id="1835254"/>
    <lineage>
        <taxon>Bacteria</taxon>
        <taxon>Pseudomonadati</taxon>
        <taxon>Pseudomonadota</taxon>
        <taxon>Betaproteobacteria</taxon>
        <taxon>Burkholderiales</taxon>
        <taxon>Burkholderiaceae</taxon>
        <taxon>Polynucleobacter</taxon>
    </lineage>
</organism>
<comment type="catalytic activity">
    <reaction evidence="2">
        <text>2 GTP = 3',3'-c-di-GMP + 2 diphosphate</text>
        <dbReference type="Rhea" id="RHEA:24898"/>
        <dbReference type="ChEBI" id="CHEBI:33019"/>
        <dbReference type="ChEBI" id="CHEBI:37565"/>
        <dbReference type="ChEBI" id="CHEBI:58805"/>
        <dbReference type="EC" id="2.7.7.65"/>
    </reaction>
</comment>
<dbReference type="InterPro" id="IPR000160">
    <property type="entry name" value="GGDEF_dom"/>
</dbReference>
<dbReference type="CDD" id="cd01949">
    <property type="entry name" value="GGDEF"/>
    <property type="match status" value="1"/>
</dbReference>
<dbReference type="PANTHER" id="PTHR45138">
    <property type="entry name" value="REGULATORY COMPONENTS OF SENSORY TRANSDUCTION SYSTEM"/>
    <property type="match status" value="1"/>
</dbReference>
<dbReference type="InterPro" id="IPR043128">
    <property type="entry name" value="Rev_trsase/Diguanyl_cyclase"/>
</dbReference>
<dbReference type="Proteomes" id="UP000061135">
    <property type="component" value="Chromosome"/>
</dbReference>
<dbReference type="InterPro" id="IPR029787">
    <property type="entry name" value="Nucleotide_cyclase"/>
</dbReference>
<reference evidence="5 6" key="1">
    <citation type="submission" date="2014-03" db="EMBL/GenBank/DDBJ databases">
        <title>Genome of Polynucleobacter strain MWH-MoK4.</title>
        <authorList>
            <person name="Hahn M.W."/>
        </authorList>
    </citation>
    <scope>NUCLEOTIDE SEQUENCE [LARGE SCALE GENOMIC DNA]</scope>
    <source>
        <strain evidence="5 6">MWH-MoK4</strain>
    </source>
</reference>
<dbReference type="Pfam" id="PF00990">
    <property type="entry name" value="GGDEF"/>
    <property type="match status" value="1"/>
</dbReference>
<keyword evidence="3" id="KW-0472">Membrane</keyword>
<evidence type="ECO:0000256" key="2">
    <source>
        <dbReference type="ARBA" id="ARBA00034247"/>
    </source>
</evidence>
<dbReference type="FunFam" id="3.30.70.270:FF:000001">
    <property type="entry name" value="Diguanylate cyclase domain protein"/>
    <property type="match status" value="1"/>
</dbReference>
<evidence type="ECO:0000313" key="6">
    <source>
        <dbReference type="Proteomes" id="UP000061135"/>
    </source>
</evidence>
<dbReference type="STRING" id="1835254.CL55_00020410"/>
<keyword evidence="3" id="KW-1133">Transmembrane helix</keyword>
<name>A0A0E3V1R1_9BURK</name>
<dbReference type="SMART" id="SM00267">
    <property type="entry name" value="GGDEF"/>
    <property type="match status" value="1"/>
</dbReference>
<dbReference type="SUPFAM" id="SSF55073">
    <property type="entry name" value="Nucleotide cyclase"/>
    <property type="match status" value="1"/>
</dbReference>
<dbReference type="NCBIfam" id="TIGR00254">
    <property type="entry name" value="GGDEF"/>
    <property type="match status" value="1"/>
</dbReference>
<dbReference type="PROSITE" id="PS50887">
    <property type="entry name" value="GGDEF"/>
    <property type="match status" value="1"/>
</dbReference>
<proteinExistence type="predicted"/>
<dbReference type="EC" id="2.7.7.65" evidence="1"/>
<accession>A0A0E3V1R1</accession>